<keyword evidence="1" id="KW-0521">NADP</keyword>
<dbReference type="PANTHER" id="PTHR43296:SF2">
    <property type="entry name" value="PEROXISOMAL 2,4-DIENOYL-COA REDUCTASE [(3E)-ENOYL-COA-PRODUCING]"/>
    <property type="match status" value="1"/>
</dbReference>
<evidence type="ECO:0000313" key="7">
    <source>
        <dbReference type="Proteomes" id="UP001219525"/>
    </source>
</evidence>
<dbReference type="AlphaFoldDB" id="A0AAD6URG8"/>
<dbReference type="InterPro" id="IPR036291">
    <property type="entry name" value="NAD(P)-bd_dom_sf"/>
</dbReference>
<proteinExistence type="predicted"/>
<feature type="non-terminal residue" evidence="6">
    <location>
        <position position="1"/>
    </location>
</feature>
<reference evidence="6" key="1">
    <citation type="submission" date="2023-03" db="EMBL/GenBank/DDBJ databases">
        <title>Massive genome expansion in bonnet fungi (Mycena s.s.) driven by repeated elements and novel gene families across ecological guilds.</title>
        <authorList>
            <consortium name="Lawrence Berkeley National Laboratory"/>
            <person name="Harder C.B."/>
            <person name="Miyauchi S."/>
            <person name="Viragh M."/>
            <person name="Kuo A."/>
            <person name="Thoen E."/>
            <person name="Andreopoulos B."/>
            <person name="Lu D."/>
            <person name="Skrede I."/>
            <person name="Drula E."/>
            <person name="Henrissat B."/>
            <person name="Morin E."/>
            <person name="Kohler A."/>
            <person name="Barry K."/>
            <person name="LaButti K."/>
            <person name="Morin E."/>
            <person name="Salamov A."/>
            <person name="Lipzen A."/>
            <person name="Mereny Z."/>
            <person name="Hegedus B."/>
            <person name="Baldrian P."/>
            <person name="Stursova M."/>
            <person name="Weitz H."/>
            <person name="Taylor A."/>
            <person name="Grigoriev I.V."/>
            <person name="Nagy L.G."/>
            <person name="Martin F."/>
            <person name="Kauserud H."/>
        </authorList>
    </citation>
    <scope>NUCLEOTIDE SEQUENCE</scope>
    <source>
        <strain evidence="6">9144</strain>
    </source>
</reference>
<feature type="non-terminal residue" evidence="6">
    <location>
        <position position="114"/>
    </location>
</feature>
<comment type="caution">
    <text evidence="6">The sequence shown here is derived from an EMBL/GenBank/DDBJ whole genome shotgun (WGS) entry which is preliminary data.</text>
</comment>
<name>A0AAD6URG8_9AGAR</name>
<dbReference type="GO" id="GO:0005777">
    <property type="term" value="C:peroxisome"/>
    <property type="evidence" value="ECO:0007669"/>
    <property type="project" value="TreeGrafter"/>
</dbReference>
<dbReference type="EMBL" id="JARJCW010000112">
    <property type="protein sequence ID" value="KAJ7193049.1"/>
    <property type="molecule type" value="Genomic_DNA"/>
</dbReference>
<evidence type="ECO:0000256" key="2">
    <source>
        <dbReference type="ARBA" id="ARBA00023002"/>
    </source>
</evidence>
<dbReference type="Gene3D" id="3.40.50.720">
    <property type="entry name" value="NAD(P)-binding Rossmann-like Domain"/>
    <property type="match status" value="1"/>
</dbReference>
<dbReference type="Proteomes" id="UP001219525">
    <property type="component" value="Unassembled WGS sequence"/>
</dbReference>
<dbReference type="GO" id="GO:0009062">
    <property type="term" value="P:fatty acid catabolic process"/>
    <property type="evidence" value="ECO:0007669"/>
    <property type="project" value="InterPro"/>
</dbReference>
<keyword evidence="2" id="KW-0560">Oxidoreductase</keyword>
<accession>A0AAD6URG8</accession>
<evidence type="ECO:0000256" key="3">
    <source>
        <dbReference type="ARBA" id="ARBA00026117"/>
    </source>
</evidence>
<dbReference type="SUPFAM" id="SSF51735">
    <property type="entry name" value="NAD(P)-binding Rossmann-fold domains"/>
    <property type="match status" value="1"/>
</dbReference>
<evidence type="ECO:0000256" key="1">
    <source>
        <dbReference type="ARBA" id="ARBA00022857"/>
    </source>
</evidence>
<comment type="catalytic activity">
    <reaction evidence="4">
        <text>a (2E,4E)-dienoyl-CoA + NADPH + H(+) = a 4,5-saturated-(3E)-enoyl-CoA + NADP(+)</text>
        <dbReference type="Rhea" id="RHEA:45912"/>
        <dbReference type="ChEBI" id="CHEBI:15378"/>
        <dbReference type="ChEBI" id="CHEBI:57783"/>
        <dbReference type="ChEBI" id="CHEBI:58349"/>
        <dbReference type="ChEBI" id="CHEBI:85101"/>
        <dbReference type="ChEBI" id="CHEBI:85493"/>
        <dbReference type="EC" id="1.3.1.124"/>
    </reaction>
</comment>
<evidence type="ECO:0000256" key="5">
    <source>
        <dbReference type="ARBA" id="ARBA00048340"/>
    </source>
</evidence>
<comment type="catalytic activity">
    <reaction evidence="5">
        <text>a (2E,4Z)-dienoyl-CoA + NADPH + H(+) = a 4,5-saturated-(3E)-enoyl-CoA + NADP(+)</text>
        <dbReference type="Rhea" id="RHEA:61892"/>
        <dbReference type="ChEBI" id="CHEBI:15378"/>
        <dbReference type="ChEBI" id="CHEBI:57783"/>
        <dbReference type="ChEBI" id="CHEBI:58349"/>
        <dbReference type="ChEBI" id="CHEBI:85099"/>
        <dbReference type="ChEBI" id="CHEBI:85493"/>
        <dbReference type="EC" id="1.3.1.124"/>
    </reaction>
</comment>
<gene>
    <name evidence="6" type="ORF">GGX14DRAFT_593377</name>
</gene>
<organism evidence="6 7">
    <name type="scientific">Mycena pura</name>
    <dbReference type="NCBI Taxonomy" id="153505"/>
    <lineage>
        <taxon>Eukaryota</taxon>
        <taxon>Fungi</taxon>
        <taxon>Dikarya</taxon>
        <taxon>Basidiomycota</taxon>
        <taxon>Agaricomycotina</taxon>
        <taxon>Agaricomycetes</taxon>
        <taxon>Agaricomycetidae</taxon>
        <taxon>Agaricales</taxon>
        <taxon>Marasmiineae</taxon>
        <taxon>Mycenaceae</taxon>
        <taxon>Mycena</taxon>
    </lineage>
</organism>
<dbReference type="EC" id="1.3.1.124" evidence="3"/>
<protein>
    <recommendedName>
        <fullName evidence="3">2,4-dienoyl-CoA reductase [(3E)-enoyl-CoA-producing]</fullName>
        <ecNumber evidence="3">1.3.1.124</ecNumber>
    </recommendedName>
</protein>
<evidence type="ECO:0000313" key="6">
    <source>
        <dbReference type="EMBL" id="KAJ7193049.1"/>
    </source>
</evidence>
<dbReference type="Pfam" id="PF13561">
    <property type="entry name" value="adh_short_C2"/>
    <property type="match status" value="1"/>
</dbReference>
<keyword evidence="7" id="KW-1185">Reference proteome</keyword>
<dbReference type="InterPro" id="IPR045017">
    <property type="entry name" value="DECR2-like"/>
</dbReference>
<dbReference type="InterPro" id="IPR002347">
    <property type="entry name" value="SDR_fam"/>
</dbReference>
<dbReference type="PANTHER" id="PTHR43296">
    <property type="entry name" value="PEROXISOMAL 2,4-DIENOYL-COA REDUCTASE"/>
    <property type="match status" value="1"/>
</dbReference>
<evidence type="ECO:0000256" key="4">
    <source>
        <dbReference type="ARBA" id="ARBA00048009"/>
    </source>
</evidence>
<dbReference type="GO" id="GO:0008670">
    <property type="term" value="F:2,4-dienoyl-CoA reductase (NADPH) activity"/>
    <property type="evidence" value="ECO:0007669"/>
    <property type="project" value="InterPro"/>
</dbReference>
<sequence>RIDFIICGKLSLRCETGSCAGHADAAGKFLTPISGLSQNVFKTVVEIDMLGTFNTVKATIPHVRASRGAYIHVSMTPGVPYQAHVSAAKAGGDALSNAIAVEGLHGVRLNVIVP</sequence>